<keyword evidence="2" id="KW-1185">Reference proteome</keyword>
<dbReference type="eggNOG" id="ENOG5031ITU">
    <property type="taxonomic scope" value="Bacteria"/>
</dbReference>
<dbReference type="OrthoDB" id="4415055at2"/>
<proteinExistence type="predicted"/>
<gene>
    <name evidence="1" type="ORF">SAMN04488539_1825</name>
</gene>
<dbReference type="EMBL" id="LT629765">
    <property type="protein sequence ID" value="SDS51549.1"/>
    <property type="molecule type" value="Genomic_DNA"/>
</dbReference>
<accession>A0A1H1SVV9</accession>
<evidence type="ECO:0000313" key="1">
    <source>
        <dbReference type="EMBL" id="SDS51549.1"/>
    </source>
</evidence>
<reference evidence="1 2" key="1">
    <citation type="submission" date="2016-10" db="EMBL/GenBank/DDBJ databases">
        <authorList>
            <person name="de Groot N.N."/>
        </authorList>
    </citation>
    <scope>NUCLEOTIDE SEQUENCE [LARGE SCALE GENOMIC DNA]</scope>
    <source>
        <strain evidence="1 2">DSM 45434</strain>
    </source>
</reference>
<organism evidence="1 2">
    <name type="scientific">Corynebacterium timonense</name>
    <dbReference type="NCBI Taxonomy" id="441500"/>
    <lineage>
        <taxon>Bacteria</taxon>
        <taxon>Bacillati</taxon>
        <taxon>Actinomycetota</taxon>
        <taxon>Actinomycetes</taxon>
        <taxon>Mycobacteriales</taxon>
        <taxon>Corynebacteriaceae</taxon>
        <taxon>Corynebacterium</taxon>
    </lineage>
</organism>
<dbReference type="AlphaFoldDB" id="A0A1H1SVV9"/>
<name>A0A1H1SVV9_9CORY</name>
<protein>
    <submittedName>
        <fullName evidence="1">Uncharacterized protein</fullName>
    </submittedName>
</protein>
<dbReference type="Proteomes" id="UP000182237">
    <property type="component" value="Chromosome I"/>
</dbReference>
<sequence length="240" mass="26129">MRTLFRVYDSSDPTRIPRVVDKLQRAWEGQPSLSLPALMGILANRGIGWGASDAELVAALAEMENEHPSLLDAHPGAPHTIITVAPDRLVTLSGGVVVVRSGHDPVAMPGVWAYDSLRRTGPGRPLVVRDTEGIEHRLGVVQLITRIDDADAPALAGLHHEDVGAHRWLVAFEDGARAVVGQRIRVWVKRRRDVSTRTLAWARVENCAPGEDMVVAPAGGRPQEVLGRVERVVLLETGQF</sequence>
<evidence type="ECO:0000313" key="2">
    <source>
        <dbReference type="Proteomes" id="UP000182237"/>
    </source>
</evidence>
<dbReference type="STRING" id="1203190.GCA_000312345_01094"/>